<proteinExistence type="predicted"/>
<dbReference type="Proteomes" id="UP001174934">
    <property type="component" value="Unassembled WGS sequence"/>
</dbReference>
<evidence type="ECO:0000313" key="1">
    <source>
        <dbReference type="EMBL" id="KAK0631006.1"/>
    </source>
</evidence>
<dbReference type="EMBL" id="JAULSR010000002">
    <property type="protein sequence ID" value="KAK0631006.1"/>
    <property type="molecule type" value="Genomic_DNA"/>
</dbReference>
<keyword evidence="2" id="KW-1185">Reference proteome</keyword>
<comment type="caution">
    <text evidence="1">The sequence shown here is derived from an EMBL/GenBank/DDBJ whole genome shotgun (WGS) entry which is preliminary data.</text>
</comment>
<dbReference type="AlphaFoldDB" id="A0AA39XBR2"/>
<reference evidence="1" key="1">
    <citation type="submission" date="2023-06" db="EMBL/GenBank/DDBJ databases">
        <title>Genome-scale phylogeny and comparative genomics of the fungal order Sordariales.</title>
        <authorList>
            <consortium name="Lawrence Berkeley National Laboratory"/>
            <person name="Hensen N."/>
            <person name="Bonometti L."/>
            <person name="Westerberg I."/>
            <person name="Brannstrom I.O."/>
            <person name="Guillou S."/>
            <person name="Cros-Aarteil S."/>
            <person name="Calhoun S."/>
            <person name="Haridas S."/>
            <person name="Kuo A."/>
            <person name="Mondo S."/>
            <person name="Pangilinan J."/>
            <person name="Riley R."/>
            <person name="LaButti K."/>
            <person name="Andreopoulos B."/>
            <person name="Lipzen A."/>
            <person name="Chen C."/>
            <person name="Yanf M."/>
            <person name="Daum C."/>
            <person name="Ng V."/>
            <person name="Clum A."/>
            <person name="Steindorff A."/>
            <person name="Ohm R."/>
            <person name="Martin F."/>
            <person name="Silar P."/>
            <person name="Natvig D."/>
            <person name="Lalanne C."/>
            <person name="Gautier V."/>
            <person name="Ament-velasquez S.L."/>
            <person name="Kruys A."/>
            <person name="Hutchinson M.I."/>
            <person name="Powell A.J."/>
            <person name="Barry K."/>
            <person name="Miller A.N."/>
            <person name="Grigoriev I.V."/>
            <person name="Debuchy R."/>
            <person name="Gladieux P."/>
            <person name="Thoren M.H."/>
            <person name="Johannesson H."/>
        </authorList>
    </citation>
    <scope>NUCLEOTIDE SEQUENCE</scope>
    <source>
        <strain evidence="1">SMH3391-2</strain>
    </source>
</reference>
<protein>
    <submittedName>
        <fullName evidence="1">Uncharacterized protein</fullName>
    </submittedName>
</protein>
<accession>A0AA39XBR2</accession>
<organism evidence="1 2">
    <name type="scientific">Bombardia bombarda</name>
    <dbReference type="NCBI Taxonomy" id="252184"/>
    <lineage>
        <taxon>Eukaryota</taxon>
        <taxon>Fungi</taxon>
        <taxon>Dikarya</taxon>
        <taxon>Ascomycota</taxon>
        <taxon>Pezizomycotina</taxon>
        <taxon>Sordariomycetes</taxon>
        <taxon>Sordariomycetidae</taxon>
        <taxon>Sordariales</taxon>
        <taxon>Lasiosphaeriaceae</taxon>
        <taxon>Bombardia</taxon>
    </lineage>
</organism>
<gene>
    <name evidence="1" type="ORF">B0T17DRAFT_507431</name>
</gene>
<sequence>MALRRLSRPGGGSSAKLGILSLISDDEDVLGPEDFTRSGGRCCNPIPPAIKSTTQVRYLNPSATCYPQHQCTAQSRLTTWARGPPRAVYSIIVTPTFAGAGRCRKTQLLARPAQGHSAAFCNPLSTPKKVVCRAQDAEIVALRAAWRPDWFSLHSTPPPPVTRQCAGAGDDLWEEQQGGAWHCAGAGAVAGLAEAVRQAEGERRGTSRRRRNIPNDVISGTLRGSRYIAMDLGRKTEKDVRFGQIAKRFASPVPHGTVAESQDVIIGRSPTLTGQKVPGDIREAECSRGLAHPVAKMWAREVTKEVFTSIGHFGDFALAVSRFWRPSFRAPFLLDKKTKP</sequence>
<evidence type="ECO:0000313" key="2">
    <source>
        <dbReference type="Proteomes" id="UP001174934"/>
    </source>
</evidence>
<name>A0AA39XBR2_9PEZI</name>